<organism evidence="2">
    <name type="scientific">Rhizophora mucronata</name>
    <name type="common">Asiatic mangrove</name>
    <dbReference type="NCBI Taxonomy" id="61149"/>
    <lineage>
        <taxon>Eukaryota</taxon>
        <taxon>Viridiplantae</taxon>
        <taxon>Streptophyta</taxon>
        <taxon>Embryophyta</taxon>
        <taxon>Tracheophyta</taxon>
        <taxon>Spermatophyta</taxon>
        <taxon>Magnoliopsida</taxon>
        <taxon>eudicotyledons</taxon>
        <taxon>Gunneridae</taxon>
        <taxon>Pentapetalae</taxon>
        <taxon>rosids</taxon>
        <taxon>fabids</taxon>
        <taxon>Malpighiales</taxon>
        <taxon>Rhizophoraceae</taxon>
        <taxon>Rhizophora</taxon>
    </lineage>
</organism>
<protein>
    <submittedName>
        <fullName evidence="2">Uncharacterized protein</fullName>
    </submittedName>
</protein>
<evidence type="ECO:0000313" key="2">
    <source>
        <dbReference type="EMBL" id="MBX44749.1"/>
    </source>
</evidence>
<dbReference type="EMBL" id="GGEC01064265">
    <property type="protein sequence ID" value="MBX44749.1"/>
    <property type="molecule type" value="Transcribed_RNA"/>
</dbReference>
<accession>A0A2P2NQI3</accession>
<name>A0A2P2NQI3_RHIMU</name>
<proteinExistence type="predicted"/>
<sequence>MNFTQPLLLTQKRNRKPEIQETK</sequence>
<evidence type="ECO:0000256" key="1">
    <source>
        <dbReference type="SAM" id="MobiDB-lite"/>
    </source>
</evidence>
<reference evidence="2" key="1">
    <citation type="submission" date="2018-02" db="EMBL/GenBank/DDBJ databases">
        <title>Rhizophora mucronata_Transcriptome.</title>
        <authorList>
            <person name="Meera S.P."/>
            <person name="Sreeshan A."/>
            <person name="Augustine A."/>
        </authorList>
    </citation>
    <scope>NUCLEOTIDE SEQUENCE</scope>
    <source>
        <tissue evidence="2">Leaf</tissue>
    </source>
</reference>
<feature type="region of interest" description="Disordered" evidence="1">
    <location>
        <begin position="1"/>
        <end position="23"/>
    </location>
</feature>
<dbReference type="AlphaFoldDB" id="A0A2P2NQI3"/>